<organism evidence="1 2">
    <name type="scientific">Racocetra fulgida</name>
    <dbReference type="NCBI Taxonomy" id="60492"/>
    <lineage>
        <taxon>Eukaryota</taxon>
        <taxon>Fungi</taxon>
        <taxon>Fungi incertae sedis</taxon>
        <taxon>Mucoromycota</taxon>
        <taxon>Glomeromycotina</taxon>
        <taxon>Glomeromycetes</taxon>
        <taxon>Diversisporales</taxon>
        <taxon>Gigasporaceae</taxon>
        <taxon>Racocetra</taxon>
    </lineage>
</organism>
<evidence type="ECO:0000313" key="2">
    <source>
        <dbReference type="Proteomes" id="UP000789396"/>
    </source>
</evidence>
<feature type="non-terminal residue" evidence="1">
    <location>
        <position position="169"/>
    </location>
</feature>
<dbReference type="EMBL" id="CAJVPZ010060894">
    <property type="protein sequence ID" value="CAG8790636.1"/>
    <property type="molecule type" value="Genomic_DNA"/>
</dbReference>
<name>A0A9N9JNW4_9GLOM</name>
<comment type="caution">
    <text evidence="1">The sequence shown here is derived from an EMBL/GenBank/DDBJ whole genome shotgun (WGS) entry which is preliminary data.</text>
</comment>
<accession>A0A9N9JNW4</accession>
<gene>
    <name evidence="1" type="ORF">RFULGI_LOCUS16713</name>
</gene>
<feature type="non-terminal residue" evidence="1">
    <location>
        <position position="1"/>
    </location>
</feature>
<evidence type="ECO:0000313" key="1">
    <source>
        <dbReference type="EMBL" id="CAG8790636.1"/>
    </source>
</evidence>
<reference evidence="1" key="1">
    <citation type="submission" date="2021-06" db="EMBL/GenBank/DDBJ databases">
        <authorList>
            <person name="Kallberg Y."/>
            <person name="Tangrot J."/>
            <person name="Rosling A."/>
        </authorList>
    </citation>
    <scope>NUCLEOTIDE SEQUENCE</scope>
    <source>
        <strain evidence="1">IN212</strain>
    </source>
</reference>
<keyword evidence="2" id="KW-1185">Reference proteome</keyword>
<dbReference type="OrthoDB" id="2402527at2759"/>
<dbReference type="Proteomes" id="UP000789396">
    <property type="component" value="Unassembled WGS sequence"/>
</dbReference>
<protein>
    <submittedName>
        <fullName evidence="1">19419_t:CDS:1</fullName>
    </submittedName>
</protein>
<dbReference type="AlphaFoldDB" id="A0A9N9JNW4"/>
<proteinExistence type="predicted"/>
<sequence>YKYNDNTNIRKILCQCSCGIFTQNSNDKNTGISGQNFEFFGCLAFAEITINESTNHYGKIMGYFEHVNECVQSDKTIPQVVEPLEIIDTPKNSSQATPLPAVSQDESHVSETTILQLHPMIKEITSDLLKSYVPTKWVMKDNQKFVQNNCNGLVIFEDYRLLISPSDIS</sequence>